<evidence type="ECO:0000256" key="1">
    <source>
        <dbReference type="SAM" id="MobiDB-lite"/>
    </source>
</evidence>
<feature type="region of interest" description="Disordered" evidence="1">
    <location>
        <begin position="52"/>
        <end position="95"/>
    </location>
</feature>
<reference evidence="2" key="1">
    <citation type="submission" date="2023-03" db="EMBL/GenBank/DDBJ databases">
        <title>Cellulosimicrobium cellulans NBRC 103059.</title>
        <authorList>
            <person name="Ichikawa N."/>
            <person name="Sato H."/>
            <person name="Tonouchi N."/>
        </authorList>
    </citation>
    <scope>NUCLEOTIDE SEQUENCE</scope>
    <source>
        <strain evidence="2">NBRC 103059</strain>
    </source>
</reference>
<feature type="compositionally biased region" description="Low complexity" evidence="1">
    <location>
        <begin position="60"/>
        <end position="72"/>
    </location>
</feature>
<evidence type="ECO:0008006" key="4">
    <source>
        <dbReference type="Google" id="ProtNLM"/>
    </source>
</evidence>
<name>A0AAV5P2C9_CELCE</name>
<dbReference type="Proteomes" id="UP001165168">
    <property type="component" value="Unassembled WGS sequence"/>
</dbReference>
<evidence type="ECO:0000313" key="2">
    <source>
        <dbReference type="EMBL" id="GLY56011.1"/>
    </source>
</evidence>
<comment type="caution">
    <text evidence="2">The sequence shown here is derived from an EMBL/GenBank/DDBJ whole genome shotgun (WGS) entry which is preliminary data.</text>
</comment>
<proteinExistence type="predicted"/>
<protein>
    <recommendedName>
        <fullName evidence="4">Lipoprotein</fullName>
    </recommendedName>
</protein>
<organism evidence="2 3">
    <name type="scientific">Cellulosimicrobium cellulans</name>
    <name type="common">Arthrobacter luteus</name>
    <dbReference type="NCBI Taxonomy" id="1710"/>
    <lineage>
        <taxon>Bacteria</taxon>
        <taxon>Bacillati</taxon>
        <taxon>Actinomycetota</taxon>
        <taxon>Actinomycetes</taxon>
        <taxon>Micrococcales</taxon>
        <taxon>Promicromonosporaceae</taxon>
        <taxon>Cellulosimicrobium</taxon>
    </lineage>
</organism>
<dbReference type="AlphaFoldDB" id="A0AAV5P2C9"/>
<dbReference type="EMBL" id="BSTG01000001">
    <property type="protein sequence ID" value="GLY56011.1"/>
    <property type="molecule type" value="Genomic_DNA"/>
</dbReference>
<accession>A0AAV5P2C9</accession>
<feature type="compositionally biased region" description="Acidic residues" evidence="1">
    <location>
        <begin position="73"/>
        <end position="90"/>
    </location>
</feature>
<gene>
    <name evidence="2" type="ORF">Ccel01_06130</name>
</gene>
<evidence type="ECO:0000313" key="3">
    <source>
        <dbReference type="Proteomes" id="UP001165168"/>
    </source>
</evidence>
<sequence>MGSGPHFEALRARDARPWETMVVMRTRLTITKTTTALATSALLVLGLAACGGSGDDASTDSETTPAEETSTSAEEETTPSEEPAEEESGDTEASGDFCTAYDALLDAQTTLSSIDTSDPAAAVTQFETFTASLEAAEAPAEISTDWDNVTGVFRQLTDTLETAVDDPANADISSITSLMTDETFQTSAQNVAVYGTQNC</sequence>